<dbReference type="Proteomes" id="UP001529369">
    <property type="component" value="Unassembled WGS sequence"/>
</dbReference>
<accession>A0ABT8ADD9</accession>
<name>A0ABT8ADD9_9PROT</name>
<keyword evidence="2" id="KW-1185">Reference proteome</keyword>
<sequence>MFGLLLALAGPAAAEPPLTGYLVQSACLDEAGTPIPGRLPFEPGCDRTRPLRIGEPLPYRKHDWPGTAEAALPQGYQASDSLLGSLRGVPAAIQTFDFGNAPRAFGRQDPGDGGQVIPLPPGGEAAVAMTEDGGGGAQWFQSAECRPGWLVAIPPLPTEWQQRLVGLAITTGPEACPARVNPSLTRWRRAAIDLPWREAADGRTGAARVEVLVSEHFSGTAIPLADHLERFWFAQGLGLVRWERWENAARSALAGRDAMAELMARSRRCPPIAHGEAPDARWQMVDCRSWTNMVRAPSAALDWPAPELR</sequence>
<reference evidence="2" key="1">
    <citation type="journal article" date="2019" name="Int. J. Syst. Evol. Microbiol.">
        <title>The Global Catalogue of Microorganisms (GCM) 10K type strain sequencing project: providing services to taxonomists for standard genome sequencing and annotation.</title>
        <authorList>
            <consortium name="The Broad Institute Genomics Platform"/>
            <consortium name="The Broad Institute Genome Sequencing Center for Infectious Disease"/>
            <person name="Wu L."/>
            <person name="Ma J."/>
        </authorList>
    </citation>
    <scope>NUCLEOTIDE SEQUENCE [LARGE SCALE GENOMIC DNA]</scope>
    <source>
        <strain evidence="2">CECT 7131</strain>
    </source>
</reference>
<protein>
    <submittedName>
        <fullName evidence="1">Uncharacterized protein</fullName>
    </submittedName>
</protein>
<proteinExistence type="predicted"/>
<comment type="caution">
    <text evidence="1">The sequence shown here is derived from an EMBL/GenBank/DDBJ whole genome shotgun (WGS) entry which is preliminary data.</text>
</comment>
<organism evidence="1 2">
    <name type="scientific">Paeniroseomonas aquatica</name>
    <dbReference type="NCBI Taxonomy" id="373043"/>
    <lineage>
        <taxon>Bacteria</taxon>
        <taxon>Pseudomonadati</taxon>
        <taxon>Pseudomonadota</taxon>
        <taxon>Alphaproteobacteria</taxon>
        <taxon>Acetobacterales</taxon>
        <taxon>Acetobacteraceae</taxon>
        <taxon>Paeniroseomonas</taxon>
    </lineage>
</organism>
<evidence type="ECO:0000313" key="1">
    <source>
        <dbReference type="EMBL" id="MDN3567847.1"/>
    </source>
</evidence>
<dbReference type="EMBL" id="JAUFPN010000197">
    <property type="protein sequence ID" value="MDN3567847.1"/>
    <property type="molecule type" value="Genomic_DNA"/>
</dbReference>
<gene>
    <name evidence="1" type="ORF">QWZ14_25995</name>
</gene>
<dbReference type="RefSeq" id="WP_290319915.1">
    <property type="nucleotide sequence ID" value="NZ_JAUFPN010000197.1"/>
</dbReference>
<evidence type="ECO:0000313" key="2">
    <source>
        <dbReference type="Proteomes" id="UP001529369"/>
    </source>
</evidence>